<dbReference type="Pfam" id="PF07859">
    <property type="entry name" value="Abhydrolase_3"/>
    <property type="match status" value="1"/>
</dbReference>
<name>A0A6A2YDL8_HIBSY</name>
<accession>A0A6A2YDL8</accession>
<organism evidence="3 4">
    <name type="scientific">Hibiscus syriacus</name>
    <name type="common">Rose of Sharon</name>
    <dbReference type="NCBI Taxonomy" id="106335"/>
    <lineage>
        <taxon>Eukaryota</taxon>
        <taxon>Viridiplantae</taxon>
        <taxon>Streptophyta</taxon>
        <taxon>Embryophyta</taxon>
        <taxon>Tracheophyta</taxon>
        <taxon>Spermatophyta</taxon>
        <taxon>Magnoliopsida</taxon>
        <taxon>eudicotyledons</taxon>
        <taxon>Gunneridae</taxon>
        <taxon>Pentapetalae</taxon>
        <taxon>rosids</taxon>
        <taxon>malvids</taxon>
        <taxon>Malvales</taxon>
        <taxon>Malvaceae</taxon>
        <taxon>Malvoideae</taxon>
        <taxon>Hibiscus</taxon>
    </lineage>
</organism>
<dbReference type="InterPro" id="IPR050466">
    <property type="entry name" value="Carboxylest/Gibb_receptor"/>
</dbReference>
<feature type="domain" description="Alpha/beta hydrolase fold-3" evidence="2">
    <location>
        <begin position="17"/>
        <end position="126"/>
    </location>
</feature>
<evidence type="ECO:0000256" key="1">
    <source>
        <dbReference type="ARBA" id="ARBA00010515"/>
    </source>
</evidence>
<dbReference type="PANTHER" id="PTHR23024:SF636">
    <property type="entry name" value="ALPHA_BETA HYDROLASE FOLD-3 DOMAIN-CONTAINING PROTEIN"/>
    <property type="match status" value="1"/>
</dbReference>
<reference evidence="3" key="1">
    <citation type="submission" date="2019-09" db="EMBL/GenBank/DDBJ databases">
        <title>Draft genome information of white flower Hibiscus syriacus.</title>
        <authorList>
            <person name="Kim Y.-M."/>
        </authorList>
    </citation>
    <scope>NUCLEOTIDE SEQUENCE [LARGE SCALE GENOMIC DNA]</scope>
    <source>
        <strain evidence="3">YM2019G1</strain>
    </source>
</reference>
<dbReference type="EMBL" id="VEPZ02001512">
    <property type="protein sequence ID" value="KAE8670314.1"/>
    <property type="molecule type" value="Genomic_DNA"/>
</dbReference>
<comment type="caution">
    <text evidence="3">The sequence shown here is derived from an EMBL/GenBank/DDBJ whole genome shotgun (WGS) entry which is preliminary data.</text>
</comment>
<dbReference type="Gene3D" id="3.40.50.1820">
    <property type="entry name" value="alpha/beta hydrolase"/>
    <property type="match status" value="1"/>
</dbReference>
<sequence>MAAAFASVQLSVSSKPSSRTACLVISIEYRLAPEHPLPIAYDGCWTALQWVVSPNSNGASNKEPWLSTCADFDRVYVGGVSAGANLTHNTLMRAGSDALHGGVKIKGAFLARPYFWGSNPVGSESKNMEETENRLR</sequence>
<evidence type="ECO:0000259" key="2">
    <source>
        <dbReference type="Pfam" id="PF07859"/>
    </source>
</evidence>
<dbReference type="GO" id="GO:0016787">
    <property type="term" value="F:hydrolase activity"/>
    <property type="evidence" value="ECO:0007669"/>
    <property type="project" value="InterPro"/>
</dbReference>
<comment type="similarity">
    <text evidence="1">Belongs to the 'GDXG' lipolytic enzyme family.</text>
</comment>
<gene>
    <name evidence="3" type="ORF">F3Y22_tig00112159pilonHSYRG00242</name>
</gene>
<dbReference type="InterPro" id="IPR013094">
    <property type="entry name" value="AB_hydrolase_3"/>
</dbReference>
<dbReference type="OrthoDB" id="1740220at2759"/>
<dbReference type="PANTHER" id="PTHR23024">
    <property type="entry name" value="ARYLACETAMIDE DEACETYLASE"/>
    <property type="match status" value="1"/>
</dbReference>
<dbReference type="InterPro" id="IPR029058">
    <property type="entry name" value="AB_hydrolase_fold"/>
</dbReference>
<evidence type="ECO:0000313" key="3">
    <source>
        <dbReference type="EMBL" id="KAE8670314.1"/>
    </source>
</evidence>
<keyword evidence="4" id="KW-1185">Reference proteome</keyword>
<dbReference type="AlphaFoldDB" id="A0A6A2YDL8"/>
<dbReference type="SUPFAM" id="SSF53474">
    <property type="entry name" value="alpha/beta-Hydrolases"/>
    <property type="match status" value="1"/>
</dbReference>
<dbReference type="Proteomes" id="UP000436088">
    <property type="component" value="Unassembled WGS sequence"/>
</dbReference>
<proteinExistence type="inferred from homology"/>
<evidence type="ECO:0000313" key="4">
    <source>
        <dbReference type="Proteomes" id="UP000436088"/>
    </source>
</evidence>
<protein>
    <submittedName>
        <fullName evidence="3">ARM repeat protein interacting with ABF2 isoform 1</fullName>
    </submittedName>
</protein>